<dbReference type="Gene3D" id="2.170.15.10">
    <property type="entry name" value="Proaerolysin, chain A, domain 3"/>
    <property type="match status" value="1"/>
</dbReference>
<evidence type="ECO:0000313" key="3">
    <source>
        <dbReference type="Proteomes" id="UP000095679"/>
    </source>
</evidence>
<gene>
    <name evidence="2" type="ORF">ERS852450_02605</name>
</gene>
<dbReference type="EMBL" id="CYZL01000028">
    <property type="protein sequence ID" value="CUO88936.1"/>
    <property type="molecule type" value="Genomic_DNA"/>
</dbReference>
<evidence type="ECO:0000313" key="2">
    <source>
        <dbReference type="EMBL" id="CUO88936.1"/>
    </source>
</evidence>
<reference evidence="2 3" key="1">
    <citation type="submission" date="2015-09" db="EMBL/GenBank/DDBJ databases">
        <authorList>
            <consortium name="Pathogen Informatics"/>
        </authorList>
    </citation>
    <scope>NUCLEOTIDE SEQUENCE [LARGE SCALE GENOMIC DNA]</scope>
    <source>
        <strain evidence="2 3">2789STDY5834835</strain>
    </source>
</reference>
<organism evidence="2 3">
    <name type="scientific">Anaerobutyricum hallii</name>
    <dbReference type="NCBI Taxonomy" id="39488"/>
    <lineage>
        <taxon>Bacteria</taxon>
        <taxon>Bacillati</taxon>
        <taxon>Bacillota</taxon>
        <taxon>Clostridia</taxon>
        <taxon>Lachnospirales</taxon>
        <taxon>Lachnospiraceae</taxon>
        <taxon>Anaerobutyricum</taxon>
    </lineage>
</organism>
<dbReference type="SUPFAM" id="SSF49373">
    <property type="entry name" value="Invasin/intimin cell-adhesion fragments"/>
    <property type="match status" value="1"/>
</dbReference>
<dbReference type="Gene3D" id="3.80.10.10">
    <property type="entry name" value="Ribonuclease Inhibitor"/>
    <property type="match status" value="1"/>
</dbReference>
<evidence type="ECO:0000259" key="1">
    <source>
        <dbReference type="SMART" id="SM00635"/>
    </source>
</evidence>
<dbReference type="Pfam" id="PF13306">
    <property type="entry name" value="LRR_5"/>
    <property type="match status" value="1"/>
</dbReference>
<dbReference type="Pfam" id="PF02368">
    <property type="entry name" value="Big_2"/>
    <property type="match status" value="1"/>
</dbReference>
<sequence length="1830" mass="200757">MKYQKTRYVLARVLAVILTLTAVFGLSAPLITQAASNVSVLYRYDGDGTETKNRVGIRSVIINDKKYFDIHDGSVTDRVDPNNQIAFLQAVLQSGNETDGGTDSLIGQWASLAEQIYGTHNKYAAFVNAGGGFAKNFTGEENRTRNGYADVAYALSQKEPKSDRKSGKDNTYWTGLAYAKNLKSVRQQAAEEIASGINRKVSGSSILNSTEGQDAALKQIDDDTTQDVLYSLVTCVDRVGSTPRFCYNTFGLAFYDFKLSVIAGEGLEYITKAQKYDSLKEAVNGQAAGVTYKTNANSNPKLSYYKNESKEEADIGMEFKQSNSLTTSNTLETGKSYSYSEMIGSETTLSGEIPLIAEVEQTLKMEVTCEQALSTAYSETKEYSETSENTISSSMSLPAQTAVGMESSKAVTNVQLGYDCPVAITYKVAVFSLSGTVYDDNMKIQSFSTAGYRQSHFSTIFGSESEKGGTTAMDNLYNRAVRYTATPNYEQTYGQTYGWTKKRSDGNPADKLEKLEWKDILNGTIKEEELTDEKTKVTLNRILVDEDGVIQQTFSSEPSGTEYPIGYESLIEVPSTMTQNTKKYTIYDKTVKDSNGEEVDNDINYNANGDTYNKWIQPIGEEEKKSLAEQGVSQEELDALNSVNFYYTENAPESGTTGQRANSNQKANKAVKQSANTAQRAAAGTNNSLINKVSWLSTHCPMSVTGGVLNYDTVSMNSNIKEIVPLYPLKKISVTNGVKTLNMISGDTFDLSTVTLKGSNKNDVEYYGFDQNKGHWILIDQNGKELTGSNIASLTEEKANGEAILTAGDEEGTLYLKYMINDDTTYTSLENEQPATNAGLDATAKIKVNVTAKPFDGSVQAEGTTTTYVGEEPVNLIGNEDIKGYAVDSTDKKISGAPIVWEARLDEEDGIKLENNRVSFTKEGTYQIRATYRGKHSEWISVKALPEKALTTLKISDDTKPATLESFIFKDKGTPDIIDLSKLTVKAFDQYDGEWNDLSDVKWHIDFSGEKAEDSFSDYLVANKLPIDKAGTYKIQARARKGRAVYAESNVLELVVKPTRKLTSLNIETDIEKDGIGIGDSYSSDLKEDVKVTALDQYGDEYDWTKEEYKWLTGGKYSKVTGDTLLGLVKGSDTLQLIVGKDDAKIESNVIDFAIVTKPYVKELYTGDSAVVREGEEYDLTKVNFTAKDQNGEAYILSQKEIDSIQWKLTDKGTIKSTQASFSAAKKTLSVAEGTLGYGETGNVILTGMFTNKNGIEAQAVQFTLTVRQKPVLDTLQLEKKDAESTLKNGENAYVDEYFTVKGLDQYGEEYGLDEVDITWNSDNEKAFRFENNKVIAAVEAGKKANIAVSATNKLNQNVVSNEVELSVPRVRSLQKITLEEVPEAIPFNSTLDLTALKATCYDELGEIYSEEDLKAYPAKVIFSLDANGINCKLDTAKNILQTYDEYGYITISAMAVNSSTTNEMQDENGNTIISSVKIWVGPKVESLKNTEKMIATAGANTITLEGKCMEDNMKAGLFDADGRLITEAGTSGNADSQSATLDIPSNIGGKSNVVYTVKYAIKDTYMDEPTGKITVSNKIPATGVKLNKNNLVIAPKNREVLKAIVSPSNSTDKLSWSSTARRIASVDKNGNVSAAAPGKAVITVTTESGKKASCNVLVGLRQGDVISSGIYRYKVTDSSVDGTGQMEVAGFIKGRRAKNVTFPKSIAWNGIKYNVTSVGTRAFEANKKIKTVIIPDSVEKICHKAFYRCANMKKLTVGKNVSFFGAHAFCNNKKITKIVFKGKKLKTLKDPHVFICVNHAKVYVPKSKYKVYKKLLSTYGLGKCKFVKK</sequence>
<protein>
    <submittedName>
        <fullName evidence="2">Bacterial Ig-like domain (Group 2)</fullName>
    </submittedName>
</protein>
<dbReference type="InterPro" id="IPR032675">
    <property type="entry name" value="LRR_dom_sf"/>
</dbReference>
<dbReference type="RefSeq" id="WP_055299565.1">
    <property type="nucleotide sequence ID" value="NZ_BLYK01000027.1"/>
</dbReference>
<name>A0A174IS34_9FIRM</name>
<dbReference type="InterPro" id="IPR026906">
    <property type="entry name" value="LRR_5"/>
</dbReference>
<dbReference type="SMART" id="SM00635">
    <property type="entry name" value="BID_2"/>
    <property type="match status" value="1"/>
</dbReference>
<dbReference type="Proteomes" id="UP000095679">
    <property type="component" value="Unassembled WGS sequence"/>
</dbReference>
<dbReference type="Gene3D" id="2.60.40.1080">
    <property type="match status" value="1"/>
</dbReference>
<dbReference type="InterPro" id="IPR008964">
    <property type="entry name" value="Invasin/intimin_cell_adhesion"/>
</dbReference>
<dbReference type="InterPro" id="IPR003343">
    <property type="entry name" value="Big_2"/>
</dbReference>
<proteinExistence type="predicted"/>
<feature type="domain" description="BIG2" evidence="1">
    <location>
        <begin position="1581"/>
        <end position="1656"/>
    </location>
</feature>
<accession>A0A174IS34</accession>